<dbReference type="EMBL" id="UINC01114009">
    <property type="protein sequence ID" value="SVC84013.1"/>
    <property type="molecule type" value="Genomic_DNA"/>
</dbReference>
<sequence>FHMRGIYRDTNKEVNMLIAVKRKKSPKPSKYLDRWTWIEFKGTGAVDGWLYGIAHFIAFERSNDYIVVSRKSLLQYINSSKCRIRWDLPFVPTPREAKYRIYQNPKTRCQITQILSKDITKLEGAQIWEK</sequence>
<dbReference type="AlphaFoldDB" id="A0A382QEN9"/>
<protein>
    <submittedName>
        <fullName evidence="1">Uncharacterized protein</fullName>
    </submittedName>
</protein>
<name>A0A382QEN9_9ZZZZ</name>
<organism evidence="1">
    <name type="scientific">marine metagenome</name>
    <dbReference type="NCBI Taxonomy" id="408172"/>
    <lineage>
        <taxon>unclassified sequences</taxon>
        <taxon>metagenomes</taxon>
        <taxon>ecological metagenomes</taxon>
    </lineage>
</organism>
<reference evidence="1" key="1">
    <citation type="submission" date="2018-05" db="EMBL/GenBank/DDBJ databases">
        <authorList>
            <person name="Lanie J.A."/>
            <person name="Ng W.-L."/>
            <person name="Kazmierczak K.M."/>
            <person name="Andrzejewski T.M."/>
            <person name="Davidsen T.M."/>
            <person name="Wayne K.J."/>
            <person name="Tettelin H."/>
            <person name="Glass J.I."/>
            <person name="Rusch D."/>
            <person name="Podicherti R."/>
            <person name="Tsui H.-C.T."/>
            <person name="Winkler M.E."/>
        </authorList>
    </citation>
    <scope>NUCLEOTIDE SEQUENCE</scope>
</reference>
<accession>A0A382QEN9</accession>
<evidence type="ECO:0000313" key="1">
    <source>
        <dbReference type="EMBL" id="SVC84013.1"/>
    </source>
</evidence>
<feature type="non-terminal residue" evidence="1">
    <location>
        <position position="1"/>
    </location>
</feature>
<proteinExistence type="predicted"/>
<gene>
    <name evidence="1" type="ORF">METZ01_LOCUS336867</name>
</gene>